<dbReference type="EMBL" id="CAXAMN010023906">
    <property type="protein sequence ID" value="CAK9082024.1"/>
    <property type="molecule type" value="Genomic_DNA"/>
</dbReference>
<proteinExistence type="predicted"/>
<evidence type="ECO:0000256" key="1">
    <source>
        <dbReference type="SAM" id="MobiDB-lite"/>
    </source>
</evidence>
<gene>
    <name evidence="2" type="ORF">CCMP2556_LOCUS40082</name>
</gene>
<sequence>MSAYTLQRAILSFYQENGLFPSGLSARLPAVQDWALKNGVIVKKLVSRMRRLMKRSTGAKNKVLAKMKAKLVKIGWPKRKELWALLPYTGLSDLSTVASSSGLGSGTGSSSLSDEKMHRVMDQLKALKIAFESKGNPEATDSGPVDKTSPVEKVATVAPVVGKGSHVEPVPGTTPRERVSEVLKRAKERRLREEQRRVEKTHTAAATLAHSKTGGDTSAKVPDHVCEDEGEENPKTTKLTMKISGDTSSKKRGTSSDWNYGEIRKDGLKGAAIDIDHNPRIFDLTTSAGFVILASTGAVPLIAVNEILRHYPPEFAKFVSKIAQEQRHVPLPPPPNPPQLDPSLTDLELFRKHCLPIQRGGSTASCEVSGAMQTHDSSTWMGPAPRGTIPTKCCCLIVLGTYLDSNIASL</sequence>
<organism evidence="2 3">
    <name type="scientific">Durusdinium trenchii</name>
    <dbReference type="NCBI Taxonomy" id="1381693"/>
    <lineage>
        <taxon>Eukaryota</taxon>
        <taxon>Sar</taxon>
        <taxon>Alveolata</taxon>
        <taxon>Dinophyceae</taxon>
        <taxon>Suessiales</taxon>
        <taxon>Symbiodiniaceae</taxon>
        <taxon>Durusdinium</taxon>
    </lineage>
</organism>
<feature type="compositionally biased region" description="Basic and acidic residues" evidence="1">
    <location>
        <begin position="188"/>
        <end position="202"/>
    </location>
</feature>
<dbReference type="Proteomes" id="UP001642484">
    <property type="component" value="Unassembled WGS sequence"/>
</dbReference>
<accession>A0ABP0Q4C3</accession>
<comment type="caution">
    <text evidence="2">The sequence shown here is derived from an EMBL/GenBank/DDBJ whole genome shotgun (WGS) entry which is preliminary data.</text>
</comment>
<evidence type="ECO:0000313" key="2">
    <source>
        <dbReference type="EMBL" id="CAK9082024.1"/>
    </source>
</evidence>
<feature type="region of interest" description="Disordered" evidence="1">
    <location>
        <begin position="188"/>
        <end position="221"/>
    </location>
</feature>
<evidence type="ECO:0000313" key="3">
    <source>
        <dbReference type="Proteomes" id="UP001642484"/>
    </source>
</evidence>
<keyword evidence="3" id="KW-1185">Reference proteome</keyword>
<name>A0ABP0Q4C3_9DINO</name>
<protein>
    <submittedName>
        <fullName evidence="2">Uncharacterized protein</fullName>
    </submittedName>
</protein>
<reference evidence="2 3" key="1">
    <citation type="submission" date="2024-02" db="EMBL/GenBank/DDBJ databases">
        <authorList>
            <person name="Chen Y."/>
            <person name="Shah S."/>
            <person name="Dougan E. K."/>
            <person name="Thang M."/>
            <person name="Chan C."/>
        </authorList>
    </citation>
    <scope>NUCLEOTIDE SEQUENCE [LARGE SCALE GENOMIC DNA]</scope>
</reference>